<dbReference type="Proteomes" id="UP001239626">
    <property type="component" value="Unassembled WGS sequence"/>
</dbReference>
<evidence type="ECO:0000313" key="2">
    <source>
        <dbReference type="Proteomes" id="UP001239626"/>
    </source>
</evidence>
<dbReference type="RefSeq" id="WP_307493530.1">
    <property type="nucleotide sequence ID" value="NZ_JAUSVB010000004.1"/>
</dbReference>
<accession>A0ABU0EI24</accession>
<keyword evidence="2" id="KW-1185">Reference proteome</keyword>
<sequence>MRPASHIYYYDVGDGVWQGTFGLRVTSWSGLLRSGAGALNTLLVVAMWVVQALTGRSRLDSTVIPRPDVGELGVAENTVRLSKLGLTLYLLRERYVLHPDGLGVTVQAFERFGPVPGLFERRFVYPAEIRADGLASTYHMPLLGCPWTARYRVGADRLGLAGELVCSWARATEVARRTGDRPR</sequence>
<reference evidence="1 2" key="1">
    <citation type="submission" date="2023-07" db="EMBL/GenBank/DDBJ databases">
        <title>Sorghum-associated microbial communities from plants grown in Nebraska, USA.</title>
        <authorList>
            <person name="Schachtman D."/>
        </authorList>
    </citation>
    <scope>NUCLEOTIDE SEQUENCE [LARGE SCALE GENOMIC DNA]</scope>
    <source>
        <strain evidence="1 2">BE332</strain>
    </source>
</reference>
<protein>
    <submittedName>
        <fullName evidence="1">Uncharacterized protein</fullName>
    </submittedName>
</protein>
<proteinExistence type="predicted"/>
<name>A0ABU0EI24_9CELL</name>
<dbReference type="EMBL" id="JAUSVB010000004">
    <property type="protein sequence ID" value="MDQ0374706.1"/>
    <property type="molecule type" value="Genomic_DNA"/>
</dbReference>
<gene>
    <name evidence="1" type="ORF">J2X26_003033</name>
</gene>
<organism evidence="1 2">
    <name type="scientific">Cellulomonas humilata</name>
    <dbReference type="NCBI Taxonomy" id="144055"/>
    <lineage>
        <taxon>Bacteria</taxon>
        <taxon>Bacillati</taxon>
        <taxon>Actinomycetota</taxon>
        <taxon>Actinomycetes</taxon>
        <taxon>Micrococcales</taxon>
        <taxon>Cellulomonadaceae</taxon>
        <taxon>Cellulomonas</taxon>
    </lineage>
</organism>
<evidence type="ECO:0000313" key="1">
    <source>
        <dbReference type="EMBL" id="MDQ0374706.1"/>
    </source>
</evidence>
<comment type="caution">
    <text evidence="1">The sequence shown here is derived from an EMBL/GenBank/DDBJ whole genome shotgun (WGS) entry which is preliminary data.</text>
</comment>